<sequence>MLFFKTLFSDLSFPGGSTSSDAKGKEHCGFIQAADNLEHSIKKFWEIENVEIDSVKISELDICEDHFKSTHSRDDQGRYTVAMPLKDPSCLGESRQTAIQRLNSLWKRLSRDKEYLSLYEKFLQEYEDLGHMREIKVDGSGVSFYMPHHGVYRPEKSTTKMRTVFNASSPSTSGKSLNSIQFNGGLVQEDLFSIMVRFRKHKYAFTTDIEKMFRMINIHPEQTCLQRILWKKGIGEPIKTYELTTVTYGTVSAPYLATRTLKQLAMDEANNFPLAAPVLLSDCYMDNILSGSESIEEVIELQHQLIEMFKTAGMQLHKWCGNLPEITSNLQEIEQQRPTSFTKRMVLSTIARIFDPLGLLGPIITWAKIFMQRLWLLELGWNDELPFKEQKEWRRFIDSLKAVNNISIDRCIVIHRAESIELHAFSDASEKAYGSSIYLKSISALGEVKVCLVTSKSRVSPLKQISIPRLELCGAVLAAKLMKKVKEALNLQITAVHFLVGFNNCDFMDTSRIKRIEDVRG</sequence>
<dbReference type="EMBL" id="BMAU01021233">
    <property type="protein sequence ID" value="GFY02312.1"/>
    <property type="molecule type" value="Genomic_DNA"/>
</dbReference>
<dbReference type="PANTHER" id="PTHR47331">
    <property type="entry name" value="PHD-TYPE DOMAIN-CONTAINING PROTEIN"/>
    <property type="match status" value="1"/>
</dbReference>
<organism evidence="1 2">
    <name type="scientific">Trichonephila clavipes</name>
    <name type="common">Golden silk orbweaver</name>
    <name type="synonym">Nephila clavipes</name>
    <dbReference type="NCBI Taxonomy" id="2585209"/>
    <lineage>
        <taxon>Eukaryota</taxon>
        <taxon>Metazoa</taxon>
        <taxon>Ecdysozoa</taxon>
        <taxon>Arthropoda</taxon>
        <taxon>Chelicerata</taxon>
        <taxon>Arachnida</taxon>
        <taxon>Araneae</taxon>
        <taxon>Araneomorphae</taxon>
        <taxon>Entelegynae</taxon>
        <taxon>Araneoidea</taxon>
        <taxon>Nephilidae</taxon>
        <taxon>Trichonephila</taxon>
    </lineage>
</organism>
<keyword evidence="2" id="KW-1185">Reference proteome</keyword>
<proteinExistence type="predicted"/>
<dbReference type="PANTHER" id="PTHR47331:SF5">
    <property type="entry name" value="RIBONUCLEASE H"/>
    <property type="match status" value="1"/>
</dbReference>
<dbReference type="AlphaFoldDB" id="A0A8X6RV04"/>
<evidence type="ECO:0000313" key="2">
    <source>
        <dbReference type="Proteomes" id="UP000887159"/>
    </source>
</evidence>
<dbReference type="InterPro" id="IPR043128">
    <property type="entry name" value="Rev_trsase/Diguanyl_cyclase"/>
</dbReference>
<dbReference type="SUPFAM" id="SSF56672">
    <property type="entry name" value="DNA/RNA polymerases"/>
    <property type="match status" value="1"/>
</dbReference>
<comment type="caution">
    <text evidence="1">The sequence shown here is derived from an EMBL/GenBank/DDBJ whole genome shotgun (WGS) entry which is preliminary data.</text>
</comment>
<gene>
    <name evidence="1" type="primary">AVEN_72814_1</name>
    <name evidence="1" type="ORF">TNCV_3501941</name>
</gene>
<protein>
    <submittedName>
        <fullName evidence="1">DUF1758 domain-containing protein</fullName>
    </submittedName>
</protein>
<dbReference type="InterPro" id="IPR008042">
    <property type="entry name" value="Retrotrans_Pao"/>
</dbReference>
<dbReference type="InterPro" id="IPR043502">
    <property type="entry name" value="DNA/RNA_pol_sf"/>
</dbReference>
<dbReference type="Proteomes" id="UP000887159">
    <property type="component" value="Unassembled WGS sequence"/>
</dbReference>
<accession>A0A8X6RV04</accession>
<dbReference type="GO" id="GO:0071897">
    <property type="term" value="P:DNA biosynthetic process"/>
    <property type="evidence" value="ECO:0007669"/>
    <property type="project" value="UniProtKB-ARBA"/>
</dbReference>
<name>A0A8X6RV04_TRICX</name>
<reference evidence="1" key="1">
    <citation type="submission" date="2020-08" db="EMBL/GenBank/DDBJ databases">
        <title>Multicomponent nature underlies the extraordinary mechanical properties of spider dragline silk.</title>
        <authorList>
            <person name="Kono N."/>
            <person name="Nakamura H."/>
            <person name="Mori M."/>
            <person name="Yoshida Y."/>
            <person name="Ohtoshi R."/>
            <person name="Malay A.D."/>
            <person name="Moran D.A.P."/>
            <person name="Tomita M."/>
            <person name="Numata K."/>
            <person name="Arakawa K."/>
        </authorList>
    </citation>
    <scope>NUCLEOTIDE SEQUENCE</scope>
</reference>
<evidence type="ECO:0000313" key="1">
    <source>
        <dbReference type="EMBL" id="GFY02312.1"/>
    </source>
</evidence>
<dbReference type="Gene3D" id="3.10.10.10">
    <property type="entry name" value="HIV Type 1 Reverse Transcriptase, subunit A, domain 1"/>
    <property type="match status" value="1"/>
</dbReference>
<dbReference type="Pfam" id="PF05380">
    <property type="entry name" value="Peptidase_A17"/>
    <property type="match status" value="1"/>
</dbReference>
<dbReference type="Gene3D" id="3.30.70.270">
    <property type="match status" value="1"/>
</dbReference>